<dbReference type="PIRSF" id="PIRSF036758">
    <property type="entry name" value="Aden_M_ParB"/>
    <property type="match status" value="1"/>
</dbReference>
<keyword evidence="2" id="KW-0808">Transferase</keyword>
<evidence type="ECO:0000256" key="4">
    <source>
        <dbReference type="RuleBase" id="RU362026"/>
    </source>
</evidence>
<dbReference type="GO" id="GO:0032259">
    <property type="term" value="P:methylation"/>
    <property type="evidence" value="ECO:0007669"/>
    <property type="project" value="UniProtKB-KW"/>
</dbReference>
<keyword evidence="7" id="KW-1185">Reference proteome</keyword>
<evidence type="ECO:0000256" key="3">
    <source>
        <dbReference type="ARBA" id="ARBA00047942"/>
    </source>
</evidence>
<dbReference type="OrthoDB" id="7806498at2"/>
<proteinExistence type="inferred from homology"/>
<dbReference type="InterPro" id="IPR002941">
    <property type="entry name" value="DNA_methylase_N4/N6"/>
</dbReference>
<dbReference type="Pfam" id="PF01555">
    <property type="entry name" value="N6_N4_Mtase"/>
    <property type="match status" value="1"/>
</dbReference>
<evidence type="ECO:0000256" key="1">
    <source>
        <dbReference type="ARBA" id="ARBA00022603"/>
    </source>
</evidence>
<dbReference type="Pfam" id="PF02195">
    <property type="entry name" value="ParB_N"/>
    <property type="match status" value="1"/>
</dbReference>
<protein>
    <recommendedName>
        <fullName evidence="4">Methyltransferase</fullName>
        <ecNumber evidence="4">2.1.1.-</ecNumber>
    </recommendedName>
</protein>
<dbReference type="SUPFAM" id="SSF110849">
    <property type="entry name" value="ParB/Sulfiredoxin"/>
    <property type="match status" value="1"/>
</dbReference>
<dbReference type="eggNOG" id="COG1475">
    <property type="taxonomic scope" value="Bacteria"/>
</dbReference>
<comment type="caution">
    <text evidence="6">The sequence shown here is derived from an EMBL/GenBank/DDBJ whole genome shotgun (WGS) entry which is preliminary data.</text>
</comment>
<evidence type="ECO:0000256" key="2">
    <source>
        <dbReference type="ARBA" id="ARBA00022679"/>
    </source>
</evidence>
<dbReference type="CDD" id="cd16403">
    <property type="entry name" value="ParB_N_like_MT"/>
    <property type="match status" value="1"/>
</dbReference>
<feature type="domain" description="ParB-like N-terminal" evidence="5">
    <location>
        <begin position="19"/>
        <end position="105"/>
    </location>
</feature>
<dbReference type="eggNOG" id="COG0863">
    <property type="taxonomic scope" value="Bacteria"/>
</dbReference>
<dbReference type="RefSeq" id="WP_081806009.1">
    <property type="nucleotide sequence ID" value="NZ_AWFH01000002.1"/>
</dbReference>
<dbReference type="AlphaFoldDB" id="A0A059EAB1"/>
<organism evidence="6 7">
    <name type="scientific">Hyphomonas atlantica</name>
    <dbReference type="NCBI Taxonomy" id="1280948"/>
    <lineage>
        <taxon>Bacteria</taxon>
        <taxon>Pseudomonadati</taxon>
        <taxon>Pseudomonadota</taxon>
        <taxon>Alphaproteobacteria</taxon>
        <taxon>Hyphomonadales</taxon>
        <taxon>Hyphomonadaceae</taxon>
        <taxon>Hyphomonas</taxon>
    </lineage>
</organism>
<dbReference type="GO" id="GO:0003677">
    <property type="term" value="F:DNA binding"/>
    <property type="evidence" value="ECO:0007669"/>
    <property type="project" value="InterPro"/>
</dbReference>
<evidence type="ECO:0000313" key="7">
    <source>
        <dbReference type="Proteomes" id="UP000024547"/>
    </source>
</evidence>
<dbReference type="InterPro" id="IPR029063">
    <property type="entry name" value="SAM-dependent_MTases_sf"/>
</dbReference>
<dbReference type="PRINTS" id="PR00508">
    <property type="entry name" value="S21N4MTFRASE"/>
</dbReference>
<dbReference type="SUPFAM" id="SSF53335">
    <property type="entry name" value="S-adenosyl-L-methionine-dependent methyltransferases"/>
    <property type="match status" value="1"/>
</dbReference>
<dbReference type="Gene3D" id="3.40.50.150">
    <property type="entry name" value="Vaccinia Virus protein VP39"/>
    <property type="match status" value="1"/>
</dbReference>
<dbReference type="InterPro" id="IPR015840">
    <property type="entry name" value="DNA_MeTrfase_ParB"/>
</dbReference>
<comment type="catalytic activity">
    <reaction evidence="3">
        <text>a 2'-deoxyadenosine in DNA + S-adenosyl-L-methionine = an N(6)-methyl-2'-deoxyadenosine in DNA + S-adenosyl-L-homocysteine + H(+)</text>
        <dbReference type="Rhea" id="RHEA:15197"/>
        <dbReference type="Rhea" id="RHEA-COMP:12418"/>
        <dbReference type="Rhea" id="RHEA-COMP:12419"/>
        <dbReference type="ChEBI" id="CHEBI:15378"/>
        <dbReference type="ChEBI" id="CHEBI:57856"/>
        <dbReference type="ChEBI" id="CHEBI:59789"/>
        <dbReference type="ChEBI" id="CHEBI:90615"/>
        <dbReference type="ChEBI" id="CHEBI:90616"/>
        <dbReference type="EC" id="2.1.1.72"/>
    </reaction>
</comment>
<evidence type="ECO:0000259" key="5">
    <source>
        <dbReference type="SMART" id="SM00470"/>
    </source>
</evidence>
<evidence type="ECO:0000313" key="6">
    <source>
        <dbReference type="EMBL" id="KCZ64593.1"/>
    </source>
</evidence>
<dbReference type="GO" id="GO:0008170">
    <property type="term" value="F:N-methyltransferase activity"/>
    <property type="evidence" value="ECO:0007669"/>
    <property type="project" value="InterPro"/>
</dbReference>
<reference evidence="6 7" key="1">
    <citation type="journal article" date="2014" name="Antonie Van Leeuwenhoek">
        <title>Hyphomonas beringensis sp. nov. and Hyphomonas chukchiensis sp. nov., isolated from surface seawater of the Bering Sea and Chukchi Sea.</title>
        <authorList>
            <person name="Li C."/>
            <person name="Lai Q."/>
            <person name="Li G."/>
            <person name="Dong C."/>
            <person name="Wang J."/>
            <person name="Liao Y."/>
            <person name="Shao Z."/>
        </authorList>
    </citation>
    <scope>NUCLEOTIDE SEQUENCE [LARGE SCALE GENOMIC DNA]</scope>
    <source>
        <strain evidence="6 7">22II1-22F38</strain>
    </source>
</reference>
<sequence>MGNQPLISFASNSPQPEIERVPIASLKPWPRHARTHDRGKQQALMASIRAHGMIDPIVIDELSFILSGHERTKLMRELGFSHIDAVRVRHLSLADKRAYVIAANRFPERGGWDREVLGLEFSALVDTAIDLDLRTTGFEIAEIDLALQQAEQQPATDDDQELEVPEAHISRPGDHWLLADHELICGNSLESGVWCQLMREDKARLCLTDPPYNVRIRGHVTSKGHDEFQFASGEMNSEEFQDFLRAGLSLAIKYSLDGALHLVAMDHRHLGDLFAAAKSIYSQRLNICVWTKTTPGMGSLYRSQHEFFALYKVGTGPHTNNIQLGRFGRNRSNVWTYPGAAGFRKGRDEDLAAHPTVKPTDLLADAILDLTDPGDIVIDGFGGSGSLILAAERTRRRARVIELEPKYVDVAIHRWEAMTGQQARLAGTGATFSDAGQRGAVLALPAPAKRED</sequence>
<dbReference type="SMART" id="SM00470">
    <property type="entry name" value="ParB"/>
    <property type="match status" value="1"/>
</dbReference>
<dbReference type="STRING" id="1280948.HY36_12165"/>
<keyword evidence="1" id="KW-0489">Methyltransferase</keyword>
<dbReference type="Gene3D" id="3.90.1530.10">
    <property type="entry name" value="Conserved hypothetical protein from pyrococcus furiosus pfu- 392566-001, ParB domain"/>
    <property type="match status" value="1"/>
</dbReference>
<comment type="similarity">
    <text evidence="4">Belongs to the N(4)/N(6)-methyltransferase family.</text>
</comment>
<name>A0A059EAB1_9PROT</name>
<dbReference type="EMBL" id="AWFH01000002">
    <property type="protein sequence ID" value="KCZ64593.1"/>
    <property type="molecule type" value="Genomic_DNA"/>
</dbReference>
<dbReference type="InterPro" id="IPR036086">
    <property type="entry name" value="ParB/Sulfiredoxin_sf"/>
</dbReference>
<dbReference type="PATRIC" id="fig|1280948.3.peg.667"/>
<dbReference type="GO" id="GO:0009007">
    <property type="term" value="F:site-specific DNA-methyltransferase (adenine-specific) activity"/>
    <property type="evidence" value="ECO:0007669"/>
    <property type="project" value="UniProtKB-EC"/>
</dbReference>
<dbReference type="Proteomes" id="UP000024547">
    <property type="component" value="Unassembled WGS sequence"/>
</dbReference>
<accession>A0A059EAB1</accession>
<dbReference type="InterPro" id="IPR003115">
    <property type="entry name" value="ParB_N"/>
</dbReference>
<dbReference type="EC" id="2.1.1.-" evidence="4"/>
<gene>
    <name evidence="6" type="ORF">HY36_12165</name>
</gene>
<dbReference type="InterPro" id="IPR001091">
    <property type="entry name" value="RM_Methyltransferase"/>
</dbReference>